<proteinExistence type="predicted"/>
<dbReference type="Proteomes" id="UP000015106">
    <property type="component" value="Chromosome 5"/>
</dbReference>
<gene>
    <name evidence="2" type="primary">LOC125506556</name>
</gene>
<organism evidence="2 3">
    <name type="scientific">Triticum urartu</name>
    <name type="common">Red wild einkorn</name>
    <name type="synonym">Crithodium urartu</name>
    <dbReference type="NCBI Taxonomy" id="4572"/>
    <lineage>
        <taxon>Eukaryota</taxon>
        <taxon>Viridiplantae</taxon>
        <taxon>Streptophyta</taxon>
        <taxon>Embryophyta</taxon>
        <taxon>Tracheophyta</taxon>
        <taxon>Spermatophyta</taxon>
        <taxon>Magnoliopsida</taxon>
        <taxon>Liliopsida</taxon>
        <taxon>Poales</taxon>
        <taxon>Poaceae</taxon>
        <taxon>BOP clade</taxon>
        <taxon>Pooideae</taxon>
        <taxon>Triticodae</taxon>
        <taxon>Triticeae</taxon>
        <taxon>Triticinae</taxon>
        <taxon>Triticum</taxon>
    </lineage>
</organism>
<keyword evidence="3" id="KW-1185">Reference proteome</keyword>
<evidence type="ECO:0000313" key="3">
    <source>
        <dbReference type="Proteomes" id="UP000015106"/>
    </source>
</evidence>
<feature type="region of interest" description="Disordered" evidence="1">
    <location>
        <begin position="1"/>
        <end position="102"/>
    </location>
</feature>
<reference evidence="2" key="2">
    <citation type="submission" date="2018-03" db="EMBL/GenBank/DDBJ databases">
        <title>The Triticum urartu genome reveals the dynamic nature of wheat genome evolution.</title>
        <authorList>
            <person name="Ling H."/>
            <person name="Ma B."/>
            <person name="Shi X."/>
            <person name="Liu H."/>
            <person name="Dong L."/>
            <person name="Sun H."/>
            <person name="Cao Y."/>
            <person name="Gao Q."/>
            <person name="Zheng S."/>
            <person name="Li Y."/>
            <person name="Yu Y."/>
            <person name="Du H."/>
            <person name="Qi M."/>
            <person name="Li Y."/>
            <person name="Yu H."/>
            <person name="Cui Y."/>
            <person name="Wang N."/>
            <person name="Chen C."/>
            <person name="Wu H."/>
            <person name="Zhao Y."/>
            <person name="Zhang J."/>
            <person name="Li Y."/>
            <person name="Zhou W."/>
            <person name="Zhang B."/>
            <person name="Hu W."/>
            <person name="Eijk M."/>
            <person name="Tang J."/>
            <person name="Witsenboer H."/>
            <person name="Zhao S."/>
            <person name="Li Z."/>
            <person name="Zhang A."/>
            <person name="Wang D."/>
            <person name="Liang C."/>
        </authorList>
    </citation>
    <scope>NUCLEOTIDE SEQUENCE [LARGE SCALE GENOMIC DNA]</scope>
    <source>
        <strain evidence="2">cv. G1812</strain>
    </source>
</reference>
<name>A0A8R7QN35_TRIUA</name>
<reference evidence="2" key="3">
    <citation type="submission" date="2022-06" db="UniProtKB">
        <authorList>
            <consortium name="EnsemblPlants"/>
        </authorList>
    </citation>
    <scope>IDENTIFICATION</scope>
</reference>
<accession>A0A8R7QN35</accession>
<evidence type="ECO:0000256" key="1">
    <source>
        <dbReference type="SAM" id="MobiDB-lite"/>
    </source>
</evidence>
<dbReference type="EnsemblPlants" id="TuG1812G0500005654.01.T01">
    <property type="protein sequence ID" value="TuG1812G0500005654.01.T01.cds345349"/>
    <property type="gene ID" value="TuG1812G0500005654.01"/>
</dbReference>
<evidence type="ECO:0000313" key="2">
    <source>
        <dbReference type="EnsemblPlants" id="TuG1812G0500005654.01.T01.cds345349"/>
    </source>
</evidence>
<sequence length="117" mass="12033">MRQGLPAPSTAGRRGRRTGGCRARGGCGCTARRWGPWRTGRSTPAAPSGCRSTRRSAWPRSGSPTRTPPAAMPGTPRAPRPAPPPAPPAPASAPPPPAASPCPPWLTLSLLQVCPCV</sequence>
<reference evidence="3" key="1">
    <citation type="journal article" date="2013" name="Nature">
        <title>Draft genome of the wheat A-genome progenitor Triticum urartu.</title>
        <authorList>
            <person name="Ling H.Q."/>
            <person name="Zhao S."/>
            <person name="Liu D."/>
            <person name="Wang J."/>
            <person name="Sun H."/>
            <person name="Zhang C."/>
            <person name="Fan H."/>
            <person name="Li D."/>
            <person name="Dong L."/>
            <person name="Tao Y."/>
            <person name="Gao C."/>
            <person name="Wu H."/>
            <person name="Li Y."/>
            <person name="Cui Y."/>
            <person name="Guo X."/>
            <person name="Zheng S."/>
            <person name="Wang B."/>
            <person name="Yu K."/>
            <person name="Liang Q."/>
            <person name="Yang W."/>
            <person name="Lou X."/>
            <person name="Chen J."/>
            <person name="Feng M."/>
            <person name="Jian J."/>
            <person name="Zhang X."/>
            <person name="Luo G."/>
            <person name="Jiang Y."/>
            <person name="Liu J."/>
            <person name="Wang Z."/>
            <person name="Sha Y."/>
            <person name="Zhang B."/>
            <person name="Wu H."/>
            <person name="Tang D."/>
            <person name="Shen Q."/>
            <person name="Xue P."/>
            <person name="Zou S."/>
            <person name="Wang X."/>
            <person name="Liu X."/>
            <person name="Wang F."/>
            <person name="Yang Y."/>
            <person name="An X."/>
            <person name="Dong Z."/>
            <person name="Zhang K."/>
            <person name="Zhang X."/>
            <person name="Luo M.C."/>
            <person name="Dvorak J."/>
            <person name="Tong Y."/>
            <person name="Wang J."/>
            <person name="Yang H."/>
            <person name="Li Z."/>
            <person name="Wang D."/>
            <person name="Zhang A."/>
            <person name="Wang J."/>
        </authorList>
    </citation>
    <scope>NUCLEOTIDE SEQUENCE</scope>
    <source>
        <strain evidence="3">cv. G1812</strain>
    </source>
</reference>
<dbReference type="AlphaFoldDB" id="A0A8R7QN35"/>
<protein>
    <submittedName>
        <fullName evidence="2">Uncharacterized protein</fullName>
    </submittedName>
</protein>
<dbReference type="Gramene" id="TuG1812G0500005654.01.T01">
    <property type="protein sequence ID" value="TuG1812G0500005654.01.T01.cds345349"/>
    <property type="gene ID" value="TuG1812G0500005654.01"/>
</dbReference>
<feature type="compositionally biased region" description="Pro residues" evidence="1">
    <location>
        <begin position="66"/>
        <end position="102"/>
    </location>
</feature>